<evidence type="ECO:0000259" key="1">
    <source>
        <dbReference type="PROSITE" id="PS50004"/>
    </source>
</evidence>
<dbReference type="CDD" id="cd04047">
    <property type="entry name" value="C2B_Copine"/>
    <property type="match status" value="1"/>
</dbReference>
<dbReference type="GO" id="GO:0071277">
    <property type="term" value="P:cellular response to calcium ion"/>
    <property type="evidence" value="ECO:0007669"/>
    <property type="project" value="TreeGrafter"/>
</dbReference>
<name>A0A6T8C3F9_9CRYP</name>
<proteinExistence type="predicted"/>
<dbReference type="GO" id="GO:0005886">
    <property type="term" value="C:plasma membrane"/>
    <property type="evidence" value="ECO:0007669"/>
    <property type="project" value="TreeGrafter"/>
</dbReference>
<dbReference type="EMBL" id="HBEZ01046972">
    <property type="protein sequence ID" value="CAD8649034.1"/>
    <property type="molecule type" value="Transcribed_RNA"/>
</dbReference>
<dbReference type="AlphaFoldDB" id="A0A6T8C3F9"/>
<evidence type="ECO:0000313" key="3">
    <source>
        <dbReference type="EMBL" id="CAD8649036.1"/>
    </source>
</evidence>
<sequence>MTSIEEIDAIKSTKLKLSIECRGLANKDRIFPLPGNMQLGSRSDPCCIAHIRTSNGKWFEVGRTEVVRNNLNPRFQKTIDVDFIFEINQEIRFVLYDIDDDLSTKWNVELKPFNMHDHDLLGFVQTTLGDIVGSRNCQMASALMGKKGKKEKAYGTITILAEEISYGVSGVLSLQAEASGLLTKDWFGKGDHYLVFKRRRADNKLETVHRTEVVRATADPRWQAMEVPLGQFNLGDLDSEIVVEVWDWNLTLFGGNIDTYLGEVPSFCPFPALRVSSGSLS</sequence>
<evidence type="ECO:0000313" key="2">
    <source>
        <dbReference type="EMBL" id="CAD8649034.1"/>
    </source>
</evidence>
<organism evidence="2">
    <name type="scientific">Cryptomonas curvata</name>
    <dbReference type="NCBI Taxonomy" id="233186"/>
    <lineage>
        <taxon>Eukaryota</taxon>
        <taxon>Cryptophyceae</taxon>
        <taxon>Cryptomonadales</taxon>
        <taxon>Cryptomonadaceae</taxon>
        <taxon>Cryptomonas</taxon>
    </lineage>
</organism>
<accession>A0A6T8C3F9</accession>
<dbReference type="GO" id="GO:0005544">
    <property type="term" value="F:calcium-dependent phospholipid binding"/>
    <property type="evidence" value="ECO:0007669"/>
    <property type="project" value="InterPro"/>
</dbReference>
<reference evidence="2" key="1">
    <citation type="submission" date="2021-01" db="EMBL/GenBank/DDBJ databases">
        <authorList>
            <person name="Corre E."/>
            <person name="Pelletier E."/>
            <person name="Niang G."/>
            <person name="Scheremetjew M."/>
            <person name="Finn R."/>
            <person name="Kale V."/>
            <person name="Holt S."/>
            <person name="Cochrane G."/>
            <person name="Meng A."/>
            <person name="Brown T."/>
            <person name="Cohen L."/>
        </authorList>
    </citation>
    <scope>NUCLEOTIDE SEQUENCE</scope>
    <source>
        <strain evidence="2">CCAP979/52</strain>
    </source>
</reference>
<gene>
    <name evidence="2" type="ORF">CCUR1050_LOCUS25875</name>
    <name evidence="3" type="ORF">CCUR1050_LOCUS25876</name>
</gene>
<dbReference type="Gene3D" id="2.60.40.150">
    <property type="entry name" value="C2 domain"/>
    <property type="match status" value="2"/>
</dbReference>
<dbReference type="InterPro" id="IPR035892">
    <property type="entry name" value="C2_domain_sf"/>
</dbReference>
<dbReference type="PROSITE" id="PS50004">
    <property type="entry name" value="C2"/>
    <property type="match status" value="2"/>
</dbReference>
<protein>
    <recommendedName>
        <fullName evidence="1">C2 domain-containing protein</fullName>
    </recommendedName>
</protein>
<dbReference type="InterPro" id="IPR037768">
    <property type="entry name" value="C2B_Copine"/>
</dbReference>
<dbReference type="InterPro" id="IPR000008">
    <property type="entry name" value="C2_dom"/>
</dbReference>
<dbReference type="PANTHER" id="PTHR10857">
    <property type="entry name" value="COPINE"/>
    <property type="match status" value="1"/>
</dbReference>
<feature type="domain" description="C2" evidence="1">
    <location>
        <begin position="153"/>
        <end position="281"/>
    </location>
</feature>
<dbReference type="CDD" id="cd04048">
    <property type="entry name" value="C2A_Copine"/>
    <property type="match status" value="1"/>
</dbReference>
<dbReference type="InterPro" id="IPR045052">
    <property type="entry name" value="Copine"/>
</dbReference>
<dbReference type="PANTHER" id="PTHR10857:SF106">
    <property type="entry name" value="C2 DOMAIN-CONTAINING PROTEIN"/>
    <property type="match status" value="1"/>
</dbReference>
<dbReference type="SUPFAM" id="SSF49562">
    <property type="entry name" value="C2 domain (Calcium/lipid-binding domain, CaLB)"/>
    <property type="match status" value="2"/>
</dbReference>
<dbReference type="SMART" id="SM00239">
    <property type="entry name" value="C2"/>
    <property type="match status" value="2"/>
</dbReference>
<dbReference type="EMBL" id="HBEZ01046973">
    <property type="protein sequence ID" value="CAD8649036.1"/>
    <property type="molecule type" value="Transcribed_RNA"/>
</dbReference>
<feature type="domain" description="C2" evidence="1">
    <location>
        <begin position="1"/>
        <end position="141"/>
    </location>
</feature>
<dbReference type="Pfam" id="PF00168">
    <property type="entry name" value="C2"/>
    <property type="match status" value="2"/>
</dbReference>